<accession>A0A1J8NMA8</accession>
<comment type="catalytic activity">
    <reaction evidence="1">
        <text>Hydrolyzes the link between N-acetylmuramoyl residues and L-amino acid residues in certain cell-wall glycopeptides.</text>
        <dbReference type="EC" id="3.5.1.28"/>
    </reaction>
</comment>
<keyword evidence="5" id="KW-0961">Cell wall biogenesis/degradation</keyword>
<keyword evidence="4" id="KW-0378">Hydrolase</keyword>
<dbReference type="Gene3D" id="3.40.80.10">
    <property type="entry name" value="Peptidoglycan recognition protein-like"/>
    <property type="match status" value="1"/>
</dbReference>
<dbReference type="PANTHER" id="PTHR30417:SF1">
    <property type="entry name" value="N-ACETYLMURAMOYL-L-ALANINE AMIDASE AMID"/>
    <property type="match status" value="1"/>
</dbReference>
<reference evidence="7 8" key="1">
    <citation type="submission" date="2016-03" db="EMBL/GenBank/DDBJ databases">
        <title>Comparative genomics of Rickettsiella.</title>
        <authorList>
            <person name="Chandler C."/>
            <person name="Wang Y."/>
        </authorList>
    </citation>
    <scope>NUCLEOTIDE SEQUENCE [LARGE SCALE GENOMIC DNA]</scope>
    <source>
        <strain evidence="7 8">RCFS May 2013</strain>
    </source>
</reference>
<proteinExistence type="inferred from homology"/>
<dbReference type="InterPro" id="IPR036366">
    <property type="entry name" value="PGBDSf"/>
</dbReference>
<dbReference type="AlphaFoldDB" id="A0A1J8NMA8"/>
<dbReference type="EMBL" id="LUKY01000032">
    <property type="protein sequence ID" value="OIZ95190.1"/>
    <property type="molecule type" value="Genomic_DNA"/>
</dbReference>
<evidence type="ECO:0000313" key="7">
    <source>
        <dbReference type="EMBL" id="OIZ95190.1"/>
    </source>
</evidence>
<evidence type="ECO:0000256" key="3">
    <source>
        <dbReference type="ARBA" id="ARBA00011901"/>
    </source>
</evidence>
<dbReference type="CDD" id="cd06583">
    <property type="entry name" value="PGRP"/>
    <property type="match status" value="1"/>
</dbReference>
<dbReference type="GO" id="GO:0008745">
    <property type="term" value="F:N-acetylmuramoyl-L-alanine amidase activity"/>
    <property type="evidence" value="ECO:0007669"/>
    <property type="project" value="UniProtKB-EC"/>
</dbReference>
<dbReference type="GO" id="GO:0019867">
    <property type="term" value="C:outer membrane"/>
    <property type="evidence" value="ECO:0007669"/>
    <property type="project" value="TreeGrafter"/>
</dbReference>
<evidence type="ECO:0000256" key="2">
    <source>
        <dbReference type="ARBA" id="ARBA00007553"/>
    </source>
</evidence>
<dbReference type="PANTHER" id="PTHR30417">
    <property type="entry name" value="N-ACETYLMURAMOYL-L-ALANINE AMIDASE AMID"/>
    <property type="match status" value="1"/>
</dbReference>
<dbReference type="InterPro" id="IPR036365">
    <property type="entry name" value="PGBD-like_sf"/>
</dbReference>
<dbReference type="Pfam" id="PF01471">
    <property type="entry name" value="PG_binding_1"/>
    <property type="match status" value="1"/>
</dbReference>
<comment type="caution">
    <text evidence="7">The sequence shown here is derived from an EMBL/GenBank/DDBJ whole genome shotgun (WGS) entry which is preliminary data.</text>
</comment>
<evidence type="ECO:0000313" key="8">
    <source>
        <dbReference type="Proteomes" id="UP000183924"/>
    </source>
</evidence>
<dbReference type="InterPro" id="IPR002502">
    <property type="entry name" value="Amidase_domain"/>
</dbReference>
<gene>
    <name evidence="7" type="ORF">A1D18_03595</name>
</gene>
<dbReference type="InterPro" id="IPR002477">
    <property type="entry name" value="Peptidoglycan-bd-like"/>
</dbReference>
<dbReference type="SUPFAM" id="SSF47090">
    <property type="entry name" value="PGBD-like"/>
    <property type="match status" value="1"/>
</dbReference>
<dbReference type="SUPFAM" id="SSF55846">
    <property type="entry name" value="N-acetylmuramoyl-L-alanine amidase-like"/>
    <property type="match status" value="2"/>
</dbReference>
<dbReference type="GO" id="GO:0071555">
    <property type="term" value="P:cell wall organization"/>
    <property type="evidence" value="ECO:0007669"/>
    <property type="project" value="UniProtKB-KW"/>
</dbReference>
<dbReference type="InterPro" id="IPR051206">
    <property type="entry name" value="NAMLAA_amidase_2"/>
</dbReference>
<evidence type="ECO:0000259" key="6">
    <source>
        <dbReference type="SMART" id="SM00644"/>
    </source>
</evidence>
<dbReference type="GO" id="GO:0009253">
    <property type="term" value="P:peptidoglycan catabolic process"/>
    <property type="evidence" value="ECO:0007669"/>
    <property type="project" value="InterPro"/>
</dbReference>
<evidence type="ECO:0000256" key="4">
    <source>
        <dbReference type="ARBA" id="ARBA00022801"/>
    </source>
</evidence>
<protein>
    <recommendedName>
        <fullName evidence="3">N-acetylmuramoyl-L-alanine amidase</fullName>
        <ecNumber evidence="3">3.5.1.28</ecNumber>
    </recommendedName>
</protein>
<sequence>MKEKFIPADKQNFDRHQRFIILHYTVLEEKDSIETLTRGGVGAHFLIPKQSFKEGEESFDYYQFVDINNRAWHAGISEFAGRRGLNDTSIGIEIVNYGYGLVQDSGEVLFTYQVENQLKEFIVETLKKEDESLYQLLEKEQLFTAFLSDMTRGLVPPTDREVYKEQVSQDLISKYKTLTEEWRKTNDVFLPIEQEQLYQLEKEGKLKWDEYTDHQIDTLVDLIKGIQEQITIKDEKAVYYQIAPQFITGHVDIAPGRKTDPGTRLWKKLADREIGAWPNEEQVSAIEQEIYIEQGIDYKWIQNNLRHYGYKIEVTGQLDLQTKDVIRAFQMHFEPENYSGEPSVKTISILEALIKKYYPSQQSDYPRSFISSSVKKSNFFSGKGSDANSETNPTTPFNCCVIS</sequence>
<dbReference type="GO" id="GO:0009254">
    <property type="term" value="P:peptidoglycan turnover"/>
    <property type="evidence" value="ECO:0007669"/>
    <property type="project" value="TreeGrafter"/>
</dbReference>
<evidence type="ECO:0000256" key="5">
    <source>
        <dbReference type="ARBA" id="ARBA00023316"/>
    </source>
</evidence>
<dbReference type="Pfam" id="PF01510">
    <property type="entry name" value="Amidase_2"/>
    <property type="match status" value="2"/>
</dbReference>
<dbReference type="SMART" id="SM00644">
    <property type="entry name" value="Ami_2"/>
    <property type="match status" value="1"/>
</dbReference>
<keyword evidence="8" id="KW-1185">Reference proteome</keyword>
<name>A0A1J8NMA8_9COXI</name>
<dbReference type="Proteomes" id="UP000183924">
    <property type="component" value="Unassembled WGS sequence"/>
</dbReference>
<organism evidence="7 8">
    <name type="scientific">Candidatus Rickettsiella isopodorum</name>
    <dbReference type="NCBI Taxonomy" id="1225476"/>
    <lineage>
        <taxon>Bacteria</taxon>
        <taxon>Pseudomonadati</taxon>
        <taxon>Pseudomonadota</taxon>
        <taxon>Gammaproteobacteria</taxon>
        <taxon>Legionellales</taxon>
        <taxon>Coxiellaceae</taxon>
        <taxon>Rickettsiella</taxon>
    </lineage>
</organism>
<dbReference type="RefSeq" id="WP_071662450.1">
    <property type="nucleotide sequence ID" value="NZ_LUKY01000032.1"/>
</dbReference>
<comment type="similarity">
    <text evidence="2">Belongs to the N-acetylmuramoyl-L-alanine amidase 2 family.</text>
</comment>
<evidence type="ECO:0000256" key="1">
    <source>
        <dbReference type="ARBA" id="ARBA00001561"/>
    </source>
</evidence>
<feature type="domain" description="N-acetylmuramoyl-L-alanine amidase" evidence="6">
    <location>
        <begin position="8"/>
        <end position="262"/>
    </location>
</feature>
<dbReference type="Gene3D" id="1.10.101.10">
    <property type="entry name" value="PGBD-like superfamily/PGBD"/>
    <property type="match status" value="1"/>
</dbReference>
<dbReference type="EC" id="3.5.1.28" evidence="3"/>
<dbReference type="STRING" id="1225476.A1D18_03595"/>
<dbReference type="InterPro" id="IPR036505">
    <property type="entry name" value="Amidase/PGRP_sf"/>
</dbReference>